<dbReference type="FunFam" id="3.80.10.10:FF:000400">
    <property type="entry name" value="Nuclear pore complex protein NUP107"/>
    <property type="match status" value="1"/>
</dbReference>
<evidence type="ECO:0000256" key="6">
    <source>
        <dbReference type="ARBA" id="ARBA00023136"/>
    </source>
</evidence>
<evidence type="ECO:0000256" key="3">
    <source>
        <dbReference type="ARBA" id="ARBA00022614"/>
    </source>
</evidence>
<gene>
    <name evidence="10" type="ORF">STAS_12275</name>
</gene>
<evidence type="ECO:0000259" key="9">
    <source>
        <dbReference type="Pfam" id="PF08263"/>
    </source>
</evidence>
<evidence type="ECO:0000256" key="7">
    <source>
        <dbReference type="ARBA" id="ARBA00038043"/>
    </source>
</evidence>
<dbReference type="Proteomes" id="UP000325081">
    <property type="component" value="Unassembled WGS sequence"/>
</dbReference>
<evidence type="ECO:0000256" key="5">
    <source>
        <dbReference type="ARBA" id="ARBA00022737"/>
    </source>
</evidence>
<dbReference type="EMBL" id="BKCP01005072">
    <property type="protein sequence ID" value="GER35959.1"/>
    <property type="molecule type" value="Genomic_DNA"/>
</dbReference>
<keyword evidence="5" id="KW-0677">Repeat</keyword>
<dbReference type="InterPro" id="IPR025875">
    <property type="entry name" value="Leu-rich_rpt_4"/>
</dbReference>
<dbReference type="OrthoDB" id="1748906at2759"/>
<dbReference type="Pfam" id="PF00560">
    <property type="entry name" value="LRR_1"/>
    <property type="match status" value="2"/>
</dbReference>
<dbReference type="InterPro" id="IPR051848">
    <property type="entry name" value="PGIP"/>
</dbReference>
<organism evidence="10 11">
    <name type="scientific">Striga asiatica</name>
    <name type="common">Asiatic witchweed</name>
    <name type="synonym">Buchnera asiatica</name>
    <dbReference type="NCBI Taxonomy" id="4170"/>
    <lineage>
        <taxon>Eukaryota</taxon>
        <taxon>Viridiplantae</taxon>
        <taxon>Streptophyta</taxon>
        <taxon>Embryophyta</taxon>
        <taxon>Tracheophyta</taxon>
        <taxon>Spermatophyta</taxon>
        <taxon>Magnoliopsida</taxon>
        <taxon>eudicotyledons</taxon>
        <taxon>Gunneridae</taxon>
        <taxon>Pentapetalae</taxon>
        <taxon>asterids</taxon>
        <taxon>lamiids</taxon>
        <taxon>Lamiales</taxon>
        <taxon>Orobanchaceae</taxon>
        <taxon>Buchnereae</taxon>
        <taxon>Striga</taxon>
    </lineage>
</organism>
<dbReference type="InterPro" id="IPR013210">
    <property type="entry name" value="LRR_N_plant-typ"/>
</dbReference>
<accession>A0A5A7PT13</accession>
<dbReference type="GO" id="GO:0016020">
    <property type="term" value="C:membrane"/>
    <property type="evidence" value="ECO:0007669"/>
    <property type="project" value="UniProtKB-SubCell"/>
</dbReference>
<keyword evidence="11" id="KW-1185">Reference proteome</keyword>
<dbReference type="Gene3D" id="3.80.10.10">
    <property type="entry name" value="Ribonuclease Inhibitor"/>
    <property type="match status" value="1"/>
</dbReference>
<keyword evidence="10" id="KW-0675">Receptor</keyword>
<reference evidence="11" key="1">
    <citation type="journal article" date="2019" name="Curr. Biol.">
        <title>Genome Sequence of Striga asiatica Provides Insight into the Evolution of Plant Parasitism.</title>
        <authorList>
            <person name="Yoshida S."/>
            <person name="Kim S."/>
            <person name="Wafula E.K."/>
            <person name="Tanskanen J."/>
            <person name="Kim Y.M."/>
            <person name="Honaas L."/>
            <person name="Yang Z."/>
            <person name="Spallek T."/>
            <person name="Conn C.E."/>
            <person name="Ichihashi Y."/>
            <person name="Cheong K."/>
            <person name="Cui S."/>
            <person name="Der J.P."/>
            <person name="Gundlach H."/>
            <person name="Jiao Y."/>
            <person name="Hori C."/>
            <person name="Ishida J.K."/>
            <person name="Kasahara H."/>
            <person name="Kiba T."/>
            <person name="Kim M.S."/>
            <person name="Koo N."/>
            <person name="Laohavisit A."/>
            <person name="Lee Y.H."/>
            <person name="Lumba S."/>
            <person name="McCourt P."/>
            <person name="Mortimer J.C."/>
            <person name="Mutuku J.M."/>
            <person name="Nomura T."/>
            <person name="Sasaki-Sekimoto Y."/>
            <person name="Seto Y."/>
            <person name="Wang Y."/>
            <person name="Wakatake T."/>
            <person name="Sakakibara H."/>
            <person name="Demura T."/>
            <person name="Yamaguchi S."/>
            <person name="Yoneyama K."/>
            <person name="Manabe R.I."/>
            <person name="Nelson D.C."/>
            <person name="Schulman A.H."/>
            <person name="Timko M.P."/>
            <person name="dePamphilis C.W."/>
            <person name="Choi D."/>
            <person name="Shirasu K."/>
        </authorList>
    </citation>
    <scope>NUCLEOTIDE SEQUENCE [LARGE SCALE GENOMIC DNA]</scope>
    <source>
        <strain evidence="11">cv. UVA1</strain>
    </source>
</reference>
<dbReference type="InterPro" id="IPR032675">
    <property type="entry name" value="LRR_dom_sf"/>
</dbReference>
<protein>
    <submittedName>
        <fullName evidence="10">Leucine-rich repeat receptor-like protein kinase family protein</fullName>
    </submittedName>
</protein>
<keyword evidence="10" id="KW-0418">Kinase</keyword>
<dbReference type="Pfam" id="PF08263">
    <property type="entry name" value="LRRNT_2"/>
    <property type="match status" value="1"/>
</dbReference>
<dbReference type="Pfam" id="PF12799">
    <property type="entry name" value="LRR_4"/>
    <property type="match status" value="1"/>
</dbReference>
<name>A0A5A7PT13_STRAF</name>
<keyword evidence="10" id="KW-0808">Transferase</keyword>
<evidence type="ECO:0000313" key="11">
    <source>
        <dbReference type="Proteomes" id="UP000325081"/>
    </source>
</evidence>
<evidence type="ECO:0000313" key="10">
    <source>
        <dbReference type="EMBL" id="GER35959.1"/>
    </source>
</evidence>
<evidence type="ECO:0000256" key="4">
    <source>
        <dbReference type="ARBA" id="ARBA00022729"/>
    </source>
</evidence>
<sequence>MEKVCYVFICLILMLQPLSSSYAQNITYEAQVLMDIKNRVKVQNMEKVCNVFICLILMLQPLSSSYAQNMTYEAQVLMDIKNRLKGTEDCIPKWGLTGNPCNWTGIHCDESYHVDGIYLSDNCTNLEGVLADFEGLTNLTHLEHLMIYDTKISGQIPNSFGTLVGLKELYLSSNHLNGSIPSELGNLINLESLKLSFNNLTGNIPSTLAQLQNLETLYLSYNTLSGEIPSTLTTLIYFNVL</sequence>
<evidence type="ECO:0000256" key="8">
    <source>
        <dbReference type="SAM" id="SignalP"/>
    </source>
</evidence>
<keyword evidence="4 8" id="KW-0732">Signal</keyword>
<dbReference type="SUPFAM" id="SSF52058">
    <property type="entry name" value="L domain-like"/>
    <property type="match status" value="1"/>
</dbReference>
<dbReference type="InterPro" id="IPR001611">
    <property type="entry name" value="Leu-rich_rpt"/>
</dbReference>
<feature type="chain" id="PRO_5022947841" evidence="8">
    <location>
        <begin position="24"/>
        <end position="241"/>
    </location>
</feature>
<evidence type="ECO:0000256" key="1">
    <source>
        <dbReference type="ARBA" id="ARBA00004196"/>
    </source>
</evidence>
<dbReference type="GO" id="GO:0016301">
    <property type="term" value="F:kinase activity"/>
    <property type="evidence" value="ECO:0007669"/>
    <property type="project" value="UniProtKB-KW"/>
</dbReference>
<feature type="signal peptide" evidence="8">
    <location>
        <begin position="1"/>
        <end position="23"/>
    </location>
</feature>
<comment type="similarity">
    <text evidence="7">Belongs to the polygalacturonase-inhibiting protein family.</text>
</comment>
<comment type="caution">
    <text evidence="10">The sequence shown here is derived from an EMBL/GenBank/DDBJ whole genome shotgun (WGS) entry which is preliminary data.</text>
</comment>
<feature type="domain" description="Leucine-rich repeat-containing N-terminal plant-type" evidence="9">
    <location>
        <begin position="73"/>
        <end position="109"/>
    </location>
</feature>
<proteinExistence type="inferred from homology"/>
<dbReference type="AlphaFoldDB" id="A0A5A7PT13"/>
<dbReference type="PANTHER" id="PTHR48059">
    <property type="entry name" value="POLYGALACTURONASE INHIBITOR 1"/>
    <property type="match status" value="1"/>
</dbReference>
<comment type="subcellular location">
    <subcellularLocation>
        <location evidence="1">Cell envelope</location>
    </subcellularLocation>
    <subcellularLocation>
        <location evidence="2">Membrane</location>
    </subcellularLocation>
</comment>
<keyword evidence="6" id="KW-0472">Membrane</keyword>
<keyword evidence="3" id="KW-0433">Leucine-rich repeat</keyword>
<dbReference type="PANTHER" id="PTHR48059:SF30">
    <property type="entry name" value="OS06G0587000 PROTEIN"/>
    <property type="match status" value="1"/>
</dbReference>
<evidence type="ECO:0000256" key="2">
    <source>
        <dbReference type="ARBA" id="ARBA00004370"/>
    </source>
</evidence>